<evidence type="ECO:0000259" key="8">
    <source>
        <dbReference type="Pfam" id="PF00347"/>
    </source>
</evidence>
<evidence type="ECO:0000256" key="3">
    <source>
        <dbReference type="ARBA" id="ARBA00022980"/>
    </source>
</evidence>
<dbReference type="EMBL" id="FWDM01000025">
    <property type="protein sequence ID" value="SLM14254.1"/>
    <property type="molecule type" value="Genomic_DNA"/>
</dbReference>
<dbReference type="NCBIfam" id="TIGR03654">
    <property type="entry name" value="L6_bact"/>
    <property type="match status" value="1"/>
</dbReference>
<keyword evidence="3 5" id="KW-0689">Ribosomal protein</keyword>
<feature type="domain" description="Large ribosomal subunit protein uL6 alpha-beta" evidence="8">
    <location>
        <begin position="91"/>
        <end position="165"/>
    </location>
</feature>
<dbReference type="Pfam" id="PF00347">
    <property type="entry name" value="Ribosomal_L6"/>
    <property type="match status" value="2"/>
</dbReference>
<keyword evidence="2 5" id="KW-0694">RNA-binding</keyword>
<accession>A0A3P3XK02</accession>
<keyword evidence="1 5" id="KW-0699">rRNA-binding</keyword>
<dbReference type="Gene3D" id="3.90.930.12">
    <property type="entry name" value="Ribosomal protein L6, alpha-beta domain"/>
    <property type="match status" value="2"/>
</dbReference>
<dbReference type="AlphaFoldDB" id="A0A3P3XK02"/>
<evidence type="ECO:0000256" key="5">
    <source>
        <dbReference type="HAMAP-Rule" id="MF_01365"/>
    </source>
</evidence>
<dbReference type="SUPFAM" id="SSF56053">
    <property type="entry name" value="Ribosomal protein L6"/>
    <property type="match status" value="2"/>
</dbReference>
<dbReference type="PRINTS" id="PR00059">
    <property type="entry name" value="RIBOSOMALL6"/>
</dbReference>
<keyword evidence="4 5" id="KW-0687">Ribonucleoprotein</keyword>
<feature type="domain" description="Large ribosomal subunit protein uL6 alpha-beta" evidence="8">
    <location>
        <begin position="11"/>
        <end position="82"/>
    </location>
</feature>
<dbReference type="InterPro" id="IPR036789">
    <property type="entry name" value="Ribosomal_uL6-like_a/b-dom_sf"/>
</dbReference>
<dbReference type="InterPro" id="IPR000702">
    <property type="entry name" value="Ribosomal_uL6-like"/>
</dbReference>
<evidence type="ECO:0000256" key="7">
    <source>
        <dbReference type="RuleBase" id="RU003870"/>
    </source>
</evidence>
<organism evidence="9">
    <name type="scientific">uncultured spirochete</name>
    <dbReference type="NCBI Taxonomy" id="156406"/>
    <lineage>
        <taxon>Bacteria</taxon>
        <taxon>Pseudomonadati</taxon>
        <taxon>Spirochaetota</taxon>
        <taxon>Spirochaetia</taxon>
        <taxon>Spirochaetales</taxon>
        <taxon>environmental samples</taxon>
    </lineage>
</organism>
<dbReference type="GO" id="GO:0003735">
    <property type="term" value="F:structural constituent of ribosome"/>
    <property type="evidence" value="ECO:0007669"/>
    <property type="project" value="UniProtKB-UniRule"/>
</dbReference>
<sequence length="180" mass="19694">MSRIGMRPVAIPQGVKVTVEPTVFHVEGPKGRLSQEYRPDVAIAVKNGEAVVERKNDSKQAKAYHGLYRSLLNSMVTGVSQGFKRALVINGVGYRAEVQGNFLVLSIGYSTDVVAVIPDGLKVSVEQNGQKVVIEGIDLAKVGKFASEVRSLREPEPYKGKGIRYEEEKIRRKVGKTGVK</sequence>
<dbReference type="GO" id="GO:0022625">
    <property type="term" value="C:cytosolic large ribosomal subunit"/>
    <property type="evidence" value="ECO:0007669"/>
    <property type="project" value="UniProtKB-UniRule"/>
</dbReference>
<evidence type="ECO:0000256" key="1">
    <source>
        <dbReference type="ARBA" id="ARBA00022730"/>
    </source>
</evidence>
<protein>
    <recommendedName>
        <fullName evidence="5">Large ribosomal subunit protein uL6</fullName>
    </recommendedName>
</protein>
<dbReference type="FunFam" id="3.90.930.12:FF:000002">
    <property type="entry name" value="50S ribosomal protein L6"/>
    <property type="match status" value="1"/>
</dbReference>
<dbReference type="PIRSF" id="PIRSF002162">
    <property type="entry name" value="Ribosomal_L6"/>
    <property type="match status" value="1"/>
</dbReference>
<dbReference type="InterPro" id="IPR002358">
    <property type="entry name" value="Ribosomal_uL6_CS"/>
</dbReference>
<dbReference type="PANTHER" id="PTHR11655:SF14">
    <property type="entry name" value="LARGE RIBOSOMAL SUBUNIT PROTEIN UL6M"/>
    <property type="match status" value="1"/>
</dbReference>
<dbReference type="InterPro" id="IPR020040">
    <property type="entry name" value="Ribosomal_uL6_a/b-dom"/>
</dbReference>
<gene>
    <name evidence="5 9" type="primary">rplF</name>
    <name evidence="9" type="ORF">SPIROBIBN47_310073</name>
</gene>
<evidence type="ECO:0000256" key="2">
    <source>
        <dbReference type="ARBA" id="ARBA00022884"/>
    </source>
</evidence>
<evidence type="ECO:0000256" key="6">
    <source>
        <dbReference type="RuleBase" id="RU003869"/>
    </source>
</evidence>
<comment type="similarity">
    <text evidence="5 6">Belongs to the universal ribosomal protein uL6 family.</text>
</comment>
<dbReference type="PROSITE" id="PS00525">
    <property type="entry name" value="RIBOSOMAL_L6_1"/>
    <property type="match status" value="1"/>
</dbReference>
<reference evidence="9" key="1">
    <citation type="submission" date="2017-02" db="EMBL/GenBank/DDBJ databases">
        <authorList>
            <person name="Regsiter A."/>
            <person name="William W."/>
        </authorList>
    </citation>
    <scope>NUCLEOTIDE SEQUENCE</scope>
    <source>
        <strain evidence="9">Bib</strain>
    </source>
</reference>
<dbReference type="GO" id="GO:0019843">
    <property type="term" value="F:rRNA binding"/>
    <property type="evidence" value="ECO:0007669"/>
    <property type="project" value="UniProtKB-UniRule"/>
</dbReference>
<dbReference type="GO" id="GO:0002181">
    <property type="term" value="P:cytoplasmic translation"/>
    <property type="evidence" value="ECO:0007669"/>
    <property type="project" value="TreeGrafter"/>
</dbReference>
<dbReference type="PANTHER" id="PTHR11655">
    <property type="entry name" value="60S/50S RIBOSOMAL PROTEIN L6/L9"/>
    <property type="match status" value="1"/>
</dbReference>
<name>A0A3P3XK02_9SPIR</name>
<evidence type="ECO:0000313" key="9">
    <source>
        <dbReference type="EMBL" id="SLM14254.1"/>
    </source>
</evidence>
<comment type="subunit">
    <text evidence="5">Part of the 50S ribosomal subunit.</text>
</comment>
<evidence type="ECO:0000256" key="4">
    <source>
        <dbReference type="ARBA" id="ARBA00023274"/>
    </source>
</evidence>
<dbReference type="HAMAP" id="MF_01365_B">
    <property type="entry name" value="Ribosomal_uL6_B"/>
    <property type="match status" value="1"/>
</dbReference>
<dbReference type="InterPro" id="IPR019906">
    <property type="entry name" value="Ribosomal_uL6_bac-type"/>
</dbReference>
<comment type="function">
    <text evidence="5 7">This protein binds to the 23S rRNA, and is important in its secondary structure. It is located near the subunit interface in the base of the L7/L12 stalk, and near the tRNA binding site of the peptidyltransferase center.</text>
</comment>
<proteinExistence type="inferred from homology"/>